<evidence type="ECO:0000256" key="2">
    <source>
        <dbReference type="SAM" id="SignalP"/>
    </source>
</evidence>
<accession>A0ABP0L9L6</accession>
<dbReference type="EMBL" id="CAXAMM010015225">
    <property type="protein sequence ID" value="CAK9035820.1"/>
    <property type="molecule type" value="Genomic_DNA"/>
</dbReference>
<keyword evidence="2" id="KW-0732">Signal</keyword>
<feature type="region of interest" description="Disordered" evidence="1">
    <location>
        <begin position="436"/>
        <end position="460"/>
    </location>
</feature>
<proteinExistence type="predicted"/>
<name>A0ABP0L9L6_9DINO</name>
<evidence type="ECO:0000256" key="1">
    <source>
        <dbReference type="SAM" id="MobiDB-lite"/>
    </source>
</evidence>
<dbReference type="Proteomes" id="UP001642464">
    <property type="component" value="Unassembled WGS sequence"/>
</dbReference>
<gene>
    <name evidence="3" type="ORF">SCF082_LOCUS21465</name>
</gene>
<feature type="chain" id="PRO_5047318066" evidence="2">
    <location>
        <begin position="20"/>
        <end position="647"/>
    </location>
</feature>
<protein>
    <submittedName>
        <fullName evidence="3">Uncharacterized protein</fullName>
    </submittedName>
</protein>
<evidence type="ECO:0000313" key="4">
    <source>
        <dbReference type="Proteomes" id="UP001642464"/>
    </source>
</evidence>
<comment type="caution">
    <text evidence="3">The sequence shown here is derived from an EMBL/GenBank/DDBJ whole genome shotgun (WGS) entry which is preliminary data.</text>
</comment>
<reference evidence="3 4" key="1">
    <citation type="submission" date="2024-02" db="EMBL/GenBank/DDBJ databases">
        <authorList>
            <person name="Chen Y."/>
            <person name="Shah S."/>
            <person name="Dougan E. K."/>
            <person name="Thang M."/>
            <person name="Chan C."/>
        </authorList>
    </citation>
    <scope>NUCLEOTIDE SEQUENCE [LARGE SCALE GENOMIC DNA]</scope>
</reference>
<evidence type="ECO:0000313" key="3">
    <source>
        <dbReference type="EMBL" id="CAK9035820.1"/>
    </source>
</evidence>
<sequence length="647" mass="72761">MATGFMPLFFLTFAVTSNAHNFLNSNEVTENEVQQSLMDNLQSNVEQGQKWAEIHQALLPTYNALPKNSQGLIDHQAVRYVLHRMFVQKYGWYIKGLEPSGDHWHEESTDKPELAKVKEWVPSYLQDLLEKRLHHKGLDLNSLVQLALALEELVNHESKNRLTTAYEIHDFPTDGGLTRDEADDLVRTWYVSFLLAGNFSASSPEEVHAKKAVFARKYSDWQDAENWLGELEKEHYEGEPAQTFDSNFRLVQKIGERYFHFNDGECRALKATMQDMEGKKAGRVRLSTFYKKSLYSHWRFTEKADYLRKLGALDDSDPQQPQVIMANYMMARPNCLEASGLYAICCRNECEDLMGQLESELKTSMAEPSRILQFVSNLASDTVAAPRELSQALQTRLKEVANLHGGKVPIHGRLFAQWMHHAFPRECPYPHEFGTTSPQTPDEWMKETGESDSSATLEEMQKQVASDVCQLDENGNPKAGCNEDEDLPWSGAEELLVKSTPSVSSTPVKTAKLETKLPDTPTPVPSPTVTQKEVAQAKPGARGVICAVLLSITLATALIWDYIRAAANSRQSKGEVLYINQISSRDLENKLAGCKKAMAVWALASVAWMMDLLDTTIFSCSMCCGILILTARNLPFGFGPKRGMHKV</sequence>
<keyword evidence="4" id="KW-1185">Reference proteome</keyword>
<feature type="signal peptide" evidence="2">
    <location>
        <begin position="1"/>
        <end position="19"/>
    </location>
</feature>
<organism evidence="3 4">
    <name type="scientific">Durusdinium trenchii</name>
    <dbReference type="NCBI Taxonomy" id="1381693"/>
    <lineage>
        <taxon>Eukaryota</taxon>
        <taxon>Sar</taxon>
        <taxon>Alveolata</taxon>
        <taxon>Dinophyceae</taxon>
        <taxon>Suessiales</taxon>
        <taxon>Symbiodiniaceae</taxon>
        <taxon>Durusdinium</taxon>
    </lineage>
</organism>